<evidence type="ECO:0000313" key="4">
    <source>
        <dbReference type="Proteomes" id="UP000242188"/>
    </source>
</evidence>
<comment type="caution">
    <text evidence="3">The sequence shown here is derived from an EMBL/GenBank/DDBJ whole genome shotgun (WGS) entry which is preliminary data.</text>
</comment>
<evidence type="ECO:0000313" key="3">
    <source>
        <dbReference type="EMBL" id="OWF54705.1"/>
    </source>
</evidence>
<accession>A0A210R1D6</accession>
<proteinExistence type="predicted"/>
<organism evidence="3 4">
    <name type="scientific">Mizuhopecten yessoensis</name>
    <name type="common">Japanese scallop</name>
    <name type="synonym">Patinopecten yessoensis</name>
    <dbReference type="NCBI Taxonomy" id="6573"/>
    <lineage>
        <taxon>Eukaryota</taxon>
        <taxon>Metazoa</taxon>
        <taxon>Spiralia</taxon>
        <taxon>Lophotrochozoa</taxon>
        <taxon>Mollusca</taxon>
        <taxon>Bivalvia</taxon>
        <taxon>Autobranchia</taxon>
        <taxon>Pteriomorphia</taxon>
        <taxon>Pectinida</taxon>
        <taxon>Pectinoidea</taxon>
        <taxon>Pectinidae</taxon>
        <taxon>Mizuhopecten</taxon>
    </lineage>
</organism>
<dbReference type="Proteomes" id="UP000242188">
    <property type="component" value="Unassembled WGS sequence"/>
</dbReference>
<evidence type="ECO:0000256" key="2">
    <source>
        <dbReference type="SAM" id="MobiDB-lite"/>
    </source>
</evidence>
<evidence type="ECO:0008006" key="5">
    <source>
        <dbReference type="Google" id="ProtNLM"/>
    </source>
</evidence>
<gene>
    <name evidence="3" type="ORF">KP79_PYT04208</name>
</gene>
<keyword evidence="1" id="KW-0175">Coiled coil</keyword>
<feature type="compositionally biased region" description="Basic residues" evidence="2">
    <location>
        <begin position="636"/>
        <end position="645"/>
    </location>
</feature>
<evidence type="ECO:0000256" key="1">
    <source>
        <dbReference type="SAM" id="Coils"/>
    </source>
</evidence>
<feature type="coiled-coil region" evidence="1">
    <location>
        <begin position="235"/>
        <end position="262"/>
    </location>
</feature>
<reference evidence="3 4" key="1">
    <citation type="journal article" date="2017" name="Nat. Ecol. Evol.">
        <title>Scallop genome provides insights into evolution of bilaterian karyotype and development.</title>
        <authorList>
            <person name="Wang S."/>
            <person name="Zhang J."/>
            <person name="Jiao W."/>
            <person name="Li J."/>
            <person name="Xun X."/>
            <person name="Sun Y."/>
            <person name="Guo X."/>
            <person name="Huan P."/>
            <person name="Dong B."/>
            <person name="Zhang L."/>
            <person name="Hu X."/>
            <person name="Sun X."/>
            <person name="Wang J."/>
            <person name="Zhao C."/>
            <person name="Wang Y."/>
            <person name="Wang D."/>
            <person name="Huang X."/>
            <person name="Wang R."/>
            <person name="Lv J."/>
            <person name="Li Y."/>
            <person name="Zhang Z."/>
            <person name="Liu B."/>
            <person name="Lu W."/>
            <person name="Hui Y."/>
            <person name="Liang J."/>
            <person name="Zhou Z."/>
            <person name="Hou R."/>
            <person name="Li X."/>
            <person name="Liu Y."/>
            <person name="Li H."/>
            <person name="Ning X."/>
            <person name="Lin Y."/>
            <person name="Zhao L."/>
            <person name="Xing Q."/>
            <person name="Dou J."/>
            <person name="Li Y."/>
            <person name="Mao J."/>
            <person name="Guo H."/>
            <person name="Dou H."/>
            <person name="Li T."/>
            <person name="Mu C."/>
            <person name="Jiang W."/>
            <person name="Fu Q."/>
            <person name="Fu X."/>
            <person name="Miao Y."/>
            <person name="Liu J."/>
            <person name="Yu Q."/>
            <person name="Li R."/>
            <person name="Liao H."/>
            <person name="Li X."/>
            <person name="Kong Y."/>
            <person name="Jiang Z."/>
            <person name="Chourrout D."/>
            <person name="Li R."/>
            <person name="Bao Z."/>
        </authorList>
    </citation>
    <scope>NUCLEOTIDE SEQUENCE [LARGE SCALE GENOMIC DNA]</scope>
    <source>
        <strain evidence="3 4">PY_sf001</strain>
    </source>
</reference>
<keyword evidence="4" id="KW-1185">Reference proteome</keyword>
<protein>
    <recommendedName>
        <fullName evidence="5">VPS9 domain-containing protein</fullName>
    </recommendedName>
</protein>
<name>A0A210R1D6_MIZYE</name>
<dbReference type="OrthoDB" id="10028873at2759"/>
<sequence>MYVYFKFNGETFVVPDVKLKDGYLPMVDNVGGDLQFIEPGIWFKTLIVDSVSVDCDFKILQWIKSNDSLCPLSPDERASMSPKKQLEVLGLKDCSGSSQCMEFDSEVDDLFDTARNFFENKQILPVGASVCLTVKPEVEDHPPTRFNQEILRLVHCYILPSINLNLDDAQSLKTALRCIEICLKNAETEILQKDKAISLTENSLRKQRESFLKDPNFERESYIRECSVDFLTSFLAHLEKDIQQEAEQMQKYQSQVNELRDKQGDHVQEQLDKARKARDKIHKVLTAMQMMRENIKNVVVRQQVPPRKRRSRKVSVKVFHEIYLEITVRLRSEKENIHKLILRKVKIASVREAICLAQEELATVGHSMGWQSLYDGTCSSTDVGILSTKPKEWATIGERVSSIINSGDTQHRYRHFCDNLTQKIEGSMGEASFFVQLSENDVQYPECEGFVNICTGTDSMPDINANKDKRLIFPDFQSLPVMKYQVDKKLPVEGGVYHPNTLPLHSLMDAVKFEVKKHMEEMCKRIIYILGQEDQRENSNTRQFSKKNSKDTYKNVWLCYESHLYERISVKLNMLYESRYRKKSRNLAEKLVGVSLQELGIDDPWLAIVAEPEDWENTQLKVPLDDTDSVELRSSRNSRNRRQDKRKTLSNSLGNMSIEKLYQCADRELKDMDGFEDFSFSLADEDDTERDMCRQQKELQRNETDMMGPPSYEDASAMSVDEASGFSHLPSYDEAFVMPGGPETSTMLRTKPESQYNPSVRNGQVLPTCGGMQSLSSEESIRRFSSNIDEVIKVAPINLKVKNITKAFKFVATEVSKLKVAASPPGGVYQPCADDMLTVIIVMLTQLESEMFTKLFAHLNMILDLMPPFMNGSEHDCALMNFHIAFQYLFDRHVLNQSRSSRELDL</sequence>
<feature type="region of interest" description="Disordered" evidence="2">
    <location>
        <begin position="626"/>
        <end position="650"/>
    </location>
</feature>
<dbReference type="EMBL" id="NEDP02000938">
    <property type="protein sequence ID" value="OWF54705.1"/>
    <property type="molecule type" value="Genomic_DNA"/>
</dbReference>
<dbReference type="AlphaFoldDB" id="A0A210R1D6"/>